<comment type="caution">
    <text evidence="2">The sequence shown here is derived from an EMBL/GenBank/DDBJ whole genome shotgun (WGS) entry which is preliminary data.</text>
</comment>
<evidence type="ECO:0000313" key="2">
    <source>
        <dbReference type="EMBL" id="TNN37756.1"/>
    </source>
</evidence>
<sequence length="253" mass="26903">MGRKDNLVSELLLQGLISARLVALCFFNSLVIFSSSELGSSGLLYSSSSSLSELSFIFSVSESCFFLAVAISAACLFRHLVLLFWNQTWGGEEGEGSEDLLPGEGRPGVLLLPVLVQHHVHLTWEEEQHVRDIAGLKYIPAAAAAAAAAAPLARPLIRGKPAESSCPAVVMGRPRMSLIPCGVPRAMCELRQESGGILKPATGLCCSEYGNREFFISVMLCSAASGVLPRTNALCRLASICPTANICGHEPAN</sequence>
<protein>
    <submittedName>
        <fullName evidence="2">Uncharacterized protein</fullName>
    </submittedName>
</protein>
<feature type="transmembrane region" description="Helical" evidence="1">
    <location>
        <begin position="54"/>
        <end position="77"/>
    </location>
</feature>
<evidence type="ECO:0000256" key="1">
    <source>
        <dbReference type="SAM" id="Phobius"/>
    </source>
</evidence>
<proteinExistence type="predicted"/>
<gene>
    <name evidence="2" type="ORF">EYF80_052084</name>
</gene>
<keyword evidence="1" id="KW-0472">Membrane</keyword>
<keyword evidence="1" id="KW-0812">Transmembrane</keyword>
<keyword evidence="1" id="KW-1133">Transmembrane helix</keyword>
<evidence type="ECO:0000313" key="3">
    <source>
        <dbReference type="Proteomes" id="UP000314294"/>
    </source>
</evidence>
<keyword evidence="3" id="KW-1185">Reference proteome</keyword>
<accession>A0A4Z2F949</accession>
<reference evidence="2 3" key="1">
    <citation type="submission" date="2019-03" db="EMBL/GenBank/DDBJ databases">
        <title>First draft genome of Liparis tanakae, snailfish: a comprehensive survey of snailfish specific genes.</title>
        <authorList>
            <person name="Kim W."/>
            <person name="Song I."/>
            <person name="Jeong J.-H."/>
            <person name="Kim D."/>
            <person name="Kim S."/>
            <person name="Ryu S."/>
            <person name="Song J.Y."/>
            <person name="Lee S.K."/>
        </authorList>
    </citation>
    <scope>NUCLEOTIDE SEQUENCE [LARGE SCALE GENOMIC DNA]</scope>
    <source>
        <tissue evidence="2">Muscle</tissue>
    </source>
</reference>
<dbReference type="EMBL" id="SRLO01001446">
    <property type="protein sequence ID" value="TNN37756.1"/>
    <property type="molecule type" value="Genomic_DNA"/>
</dbReference>
<feature type="transmembrane region" description="Helical" evidence="1">
    <location>
        <begin position="12"/>
        <end position="34"/>
    </location>
</feature>
<dbReference type="AlphaFoldDB" id="A0A4Z2F949"/>
<name>A0A4Z2F949_9TELE</name>
<organism evidence="2 3">
    <name type="scientific">Liparis tanakae</name>
    <name type="common">Tanaka's snailfish</name>
    <dbReference type="NCBI Taxonomy" id="230148"/>
    <lineage>
        <taxon>Eukaryota</taxon>
        <taxon>Metazoa</taxon>
        <taxon>Chordata</taxon>
        <taxon>Craniata</taxon>
        <taxon>Vertebrata</taxon>
        <taxon>Euteleostomi</taxon>
        <taxon>Actinopterygii</taxon>
        <taxon>Neopterygii</taxon>
        <taxon>Teleostei</taxon>
        <taxon>Neoteleostei</taxon>
        <taxon>Acanthomorphata</taxon>
        <taxon>Eupercaria</taxon>
        <taxon>Perciformes</taxon>
        <taxon>Cottioidei</taxon>
        <taxon>Cottales</taxon>
        <taxon>Liparidae</taxon>
        <taxon>Liparis</taxon>
    </lineage>
</organism>
<dbReference type="Proteomes" id="UP000314294">
    <property type="component" value="Unassembled WGS sequence"/>
</dbReference>